<dbReference type="GO" id="GO:0005886">
    <property type="term" value="C:plasma membrane"/>
    <property type="evidence" value="ECO:0007669"/>
    <property type="project" value="InterPro"/>
</dbReference>
<feature type="domain" description="Cysteine-rich transmembrane" evidence="7">
    <location>
        <begin position="99"/>
        <end position="131"/>
    </location>
</feature>
<dbReference type="EMBL" id="JALJOS010000052">
    <property type="protein sequence ID" value="KAK9818945.1"/>
    <property type="molecule type" value="Genomic_DNA"/>
</dbReference>
<gene>
    <name evidence="8" type="ORF">WJX74_005745</name>
</gene>
<evidence type="ECO:0000259" key="7">
    <source>
        <dbReference type="Pfam" id="PF12734"/>
    </source>
</evidence>
<protein>
    <recommendedName>
        <fullName evidence="7">Cysteine-rich transmembrane domain-containing protein</fullName>
    </recommendedName>
</protein>
<comment type="caution">
    <text evidence="8">The sequence shown here is derived from an EMBL/GenBank/DDBJ whole genome shotgun (WGS) entry which is preliminary data.</text>
</comment>
<dbReference type="AlphaFoldDB" id="A0AAW1QC19"/>
<reference evidence="8 9" key="1">
    <citation type="journal article" date="2024" name="Nat. Commun.">
        <title>Phylogenomics reveals the evolutionary origins of lichenization in chlorophyte algae.</title>
        <authorList>
            <person name="Puginier C."/>
            <person name="Libourel C."/>
            <person name="Otte J."/>
            <person name="Skaloud P."/>
            <person name="Haon M."/>
            <person name="Grisel S."/>
            <person name="Petersen M."/>
            <person name="Berrin J.G."/>
            <person name="Delaux P.M."/>
            <person name="Dal Grande F."/>
            <person name="Keller J."/>
        </authorList>
    </citation>
    <scope>NUCLEOTIDE SEQUENCE [LARGE SCALE GENOMIC DNA]</scope>
    <source>
        <strain evidence="8 9">SAG 2145</strain>
    </source>
</reference>
<dbReference type="Proteomes" id="UP001438707">
    <property type="component" value="Unassembled WGS sequence"/>
</dbReference>
<feature type="region of interest" description="Disordered" evidence="6">
    <location>
        <begin position="61"/>
        <end position="94"/>
    </location>
</feature>
<dbReference type="PANTHER" id="PTHR31568">
    <property type="entry name" value="RCG49325, ISOFORM CRA_A"/>
    <property type="match status" value="1"/>
</dbReference>
<evidence type="ECO:0000256" key="4">
    <source>
        <dbReference type="ARBA" id="ARBA00022989"/>
    </source>
</evidence>
<evidence type="ECO:0000256" key="2">
    <source>
        <dbReference type="ARBA" id="ARBA00009444"/>
    </source>
</evidence>
<comment type="similarity">
    <text evidence="2">Belongs to the CYSTM1 family.</text>
</comment>
<evidence type="ECO:0000256" key="1">
    <source>
        <dbReference type="ARBA" id="ARBA00004167"/>
    </source>
</evidence>
<evidence type="ECO:0000313" key="8">
    <source>
        <dbReference type="EMBL" id="KAK9818945.1"/>
    </source>
</evidence>
<dbReference type="InterPro" id="IPR044850">
    <property type="entry name" value="WIH1-like"/>
</dbReference>
<feature type="compositionally biased region" description="Low complexity" evidence="6">
    <location>
        <begin position="76"/>
        <end position="94"/>
    </location>
</feature>
<sequence>MQKPHMAHDVLGRHVAEVCVEAVLGRPLTLRMGPQGGIRAVDALSWLEFFVHFEEGYPQQGYPQGAYPPQGGGYQQGYQQGYPPQPQYAGGYPQQQQQPVYVQQQQPKQEKGCLEACLACLCCCFLVEICCAF</sequence>
<name>A0AAW1QC19_9CHLO</name>
<keyword evidence="9" id="KW-1185">Reference proteome</keyword>
<dbReference type="PANTHER" id="PTHR31568:SF21">
    <property type="entry name" value="CYSTM DOMAIN-CONTAINING PROTEIN"/>
    <property type="match status" value="1"/>
</dbReference>
<evidence type="ECO:0000256" key="5">
    <source>
        <dbReference type="ARBA" id="ARBA00023136"/>
    </source>
</evidence>
<accession>A0AAW1QC19</accession>
<organism evidence="8 9">
    <name type="scientific">Apatococcus lobatus</name>
    <dbReference type="NCBI Taxonomy" id="904363"/>
    <lineage>
        <taxon>Eukaryota</taxon>
        <taxon>Viridiplantae</taxon>
        <taxon>Chlorophyta</taxon>
        <taxon>core chlorophytes</taxon>
        <taxon>Trebouxiophyceae</taxon>
        <taxon>Chlorellales</taxon>
        <taxon>Chlorellaceae</taxon>
        <taxon>Apatococcus</taxon>
    </lineage>
</organism>
<dbReference type="InterPro" id="IPR028144">
    <property type="entry name" value="CYSTM_dom"/>
</dbReference>
<keyword evidence="3" id="KW-0812">Transmembrane</keyword>
<comment type="subcellular location">
    <subcellularLocation>
        <location evidence="1">Membrane</location>
        <topology evidence="1">Single-pass membrane protein</topology>
    </subcellularLocation>
</comment>
<keyword evidence="4" id="KW-1133">Transmembrane helix</keyword>
<evidence type="ECO:0000256" key="6">
    <source>
        <dbReference type="SAM" id="MobiDB-lite"/>
    </source>
</evidence>
<evidence type="ECO:0000256" key="3">
    <source>
        <dbReference type="ARBA" id="ARBA00022692"/>
    </source>
</evidence>
<evidence type="ECO:0000313" key="9">
    <source>
        <dbReference type="Proteomes" id="UP001438707"/>
    </source>
</evidence>
<proteinExistence type="inferred from homology"/>
<keyword evidence="5" id="KW-0472">Membrane</keyword>
<dbReference type="Pfam" id="PF12734">
    <property type="entry name" value="CYSTM"/>
    <property type="match status" value="1"/>
</dbReference>